<dbReference type="GO" id="GO:0005524">
    <property type="term" value="F:ATP binding"/>
    <property type="evidence" value="ECO:0007669"/>
    <property type="project" value="UniProtKB-KW"/>
</dbReference>
<dbReference type="GO" id="GO:0015986">
    <property type="term" value="P:proton motive force-driven ATP synthesis"/>
    <property type="evidence" value="ECO:0007669"/>
    <property type="project" value="InterPro"/>
</dbReference>
<dbReference type="InterPro" id="IPR038662">
    <property type="entry name" value="ATP_synth_F0_csu_sf"/>
</dbReference>
<keyword evidence="7" id="KW-0138">CF(0)</keyword>
<dbReference type="InterPro" id="IPR035921">
    <property type="entry name" value="F/V-ATP_Csub_sf"/>
</dbReference>
<dbReference type="Pfam" id="PF00137">
    <property type="entry name" value="ATP-synt_C"/>
    <property type="match status" value="1"/>
</dbReference>
<feature type="transmembrane region" description="Helical" evidence="18">
    <location>
        <begin position="64"/>
        <end position="92"/>
    </location>
</feature>
<name>A0AAV0ZW30_VICFA</name>
<evidence type="ECO:0000256" key="13">
    <source>
        <dbReference type="ARBA" id="ARBA00023065"/>
    </source>
</evidence>
<protein>
    <recommendedName>
        <fullName evidence="5">ATP synthase subunit 9, mitochondrial</fullName>
    </recommendedName>
    <alternativeName>
        <fullName evidence="17">Lipid-binding protein</fullName>
    </alternativeName>
</protein>
<dbReference type="InterPro" id="IPR020537">
    <property type="entry name" value="ATP_synth_F0_csu_DDCD_BS"/>
</dbReference>
<dbReference type="Proteomes" id="UP001157006">
    <property type="component" value="Chromosome 3"/>
</dbReference>
<dbReference type="PANTHER" id="PTHR10031">
    <property type="entry name" value="ATP SYNTHASE LIPID-BINDING PROTEIN, MITOCHONDRIAL"/>
    <property type="match status" value="1"/>
</dbReference>
<accession>A0AAV0ZW30</accession>
<dbReference type="GO" id="GO:0031966">
    <property type="term" value="C:mitochondrial membrane"/>
    <property type="evidence" value="ECO:0007669"/>
    <property type="project" value="UniProtKB-SubCell"/>
</dbReference>
<proteinExistence type="inferred from homology"/>
<evidence type="ECO:0000256" key="6">
    <source>
        <dbReference type="ARBA" id="ARBA00022448"/>
    </source>
</evidence>
<evidence type="ECO:0000256" key="4">
    <source>
        <dbReference type="ARBA" id="ARBA00011648"/>
    </source>
</evidence>
<evidence type="ECO:0000256" key="5">
    <source>
        <dbReference type="ARBA" id="ARBA00019317"/>
    </source>
</evidence>
<dbReference type="GO" id="GO:0033177">
    <property type="term" value="C:proton-transporting two-sector ATPase complex, proton-transporting domain"/>
    <property type="evidence" value="ECO:0007669"/>
    <property type="project" value="InterPro"/>
</dbReference>
<dbReference type="GO" id="GO:0045259">
    <property type="term" value="C:proton-transporting ATP synthase complex"/>
    <property type="evidence" value="ECO:0007669"/>
    <property type="project" value="UniProtKB-KW"/>
</dbReference>
<comment type="caution">
    <text evidence="18">Lacks conserved residue(s) required for the propagation of feature annotation.</text>
</comment>
<comment type="subunit">
    <text evidence="4">F-type ATPases have 2 components, CF(1) - the catalytic core - and CF(0) - the membrane proton channel. CF(1) has five subunits: alpha(3), beta(3), gamma(1), delta(1), epsilon(1). CF(0) has three main subunits: a, b and c.</text>
</comment>
<sequence>MIDRRMGIARRGEDWQSIKSWEGAKSIGVGAATISSAGDAVGIGNVFSSLIHSVARNPSLTKQLFGYAILGFALTEAISLFALMMAFFILFFSKFILFKGVVLEDEAPNNEGERRVVSFVNVDDVGTDSLTVQLFEGQLPLLMQAEATTYKPQAAKARDMHQRKDYNPGGDSP</sequence>
<evidence type="ECO:0000256" key="14">
    <source>
        <dbReference type="ARBA" id="ARBA00023121"/>
    </source>
</evidence>
<dbReference type="Gene3D" id="1.20.20.10">
    <property type="entry name" value="F1F0 ATP synthase subunit C"/>
    <property type="match status" value="1"/>
</dbReference>
<dbReference type="AlphaFoldDB" id="A0AAV0ZW30"/>
<keyword evidence="12 18" id="KW-1133">Transmembrane helix</keyword>
<evidence type="ECO:0000256" key="3">
    <source>
        <dbReference type="ARBA" id="ARBA00006704"/>
    </source>
</evidence>
<feature type="compositionally biased region" description="Basic and acidic residues" evidence="19">
    <location>
        <begin position="156"/>
        <end position="166"/>
    </location>
</feature>
<dbReference type="InterPro" id="IPR000454">
    <property type="entry name" value="ATP_synth_F0_csu"/>
</dbReference>
<comment type="function">
    <text evidence="1">This protein is one of the chains of the nonenzymatic membrane component (F0) of mitochondrial ATPase.</text>
</comment>
<evidence type="ECO:0000313" key="22">
    <source>
        <dbReference type="Proteomes" id="UP001157006"/>
    </source>
</evidence>
<reference evidence="21 22" key="1">
    <citation type="submission" date="2023-01" db="EMBL/GenBank/DDBJ databases">
        <authorList>
            <person name="Kreplak J."/>
        </authorList>
    </citation>
    <scope>NUCLEOTIDE SEQUENCE [LARGE SCALE GENOMIC DNA]</scope>
</reference>
<evidence type="ECO:0000256" key="17">
    <source>
        <dbReference type="ARBA" id="ARBA00030961"/>
    </source>
</evidence>
<dbReference type="GO" id="GO:0015078">
    <property type="term" value="F:proton transmembrane transporter activity"/>
    <property type="evidence" value="ECO:0007669"/>
    <property type="project" value="InterPro"/>
</dbReference>
<comment type="subcellular location">
    <subcellularLocation>
        <location evidence="2">Mitochondrion membrane</location>
        <topology evidence="2">Multi-pass membrane protein</topology>
    </subcellularLocation>
</comment>
<dbReference type="PANTHER" id="PTHR10031:SF0">
    <property type="entry name" value="ATPASE PROTEIN 9"/>
    <property type="match status" value="1"/>
</dbReference>
<evidence type="ECO:0000256" key="15">
    <source>
        <dbReference type="ARBA" id="ARBA00023128"/>
    </source>
</evidence>
<keyword evidence="13 18" id="KW-0406">Ion transport</keyword>
<evidence type="ECO:0000256" key="8">
    <source>
        <dbReference type="ARBA" id="ARBA00022692"/>
    </source>
</evidence>
<dbReference type="GO" id="GO:0008289">
    <property type="term" value="F:lipid binding"/>
    <property type="evidence" value="ECO:0007669"/>
    <property type="project" value="UniProtKB-KW"/>
</dbReference>
<evidence type="ECO:0000256" key="11">
    <source>
        <dbReference type="ARBA" id="ARBA00022840"/>
    </source>
</evidence>
<evidence type="ECO:0000256" key="12">
    <source>
        <dbReference type="ARBA" id="ARBA00022989"/>
    </source>
</evidence>
<evidence type="ECO:0000256" key="10">
    <source>
        <dbReference type="ARBA" id="ARBA00022781"/>
    </source>
</evidence>
<keyword evidence="22" id="KW-1185">Reference proteome</keyword>
<evidence type="ECO:0000256" key="1">
    <source>
        <dbReference type="ARBA" id="ARBA00002351"/>
    </source>
</evidence>
<evidence type="ECO:0000256" key="9">
    <source>
        <dbReference type="ARBA" id="ARBA00022741"/>
    </source>
</evidence>
<keyword evidence="15" id="KW-0496">Mitochondrion</keyword>
<dbReference type="SUPFAM" id="SSF81333">
    <property type="entry name" value="F1F0 ATP synthase subunit C"/>
    <property type="match status" value="1"/>
</dbReference>
<keyword evidence="16 18" id="KW-0472">Membrane</keyword>
<dbReference type="PROSITE" id="PS00605">
    <property type="entry name" value="ATPASE_C"/>
    <property type="match status" value="1"/>
</dbReference>
<evidence type="ECO:0000259" key="20">
    <source>
        <dbReference type="Pfam" id="PF00137"/>
    </source>
</evidence>
<keyword evidence="8 18" id="KW-0812">Transmembrane</keyword>
<comment type="similarity">
    <text evidence="3 18">Belongs to the ATPase C chain family.</text>
</comment>
<keyword evidence="14 18" id="KW-0446">Lipid-binding</keyword>
<dbReference type="InterPro" id="IPR002379">
    <property type="entry name" value="ATPase_proteolipid_c-like_dom"/>
</dbReference>
<evidence type="ECO:0000256" key="19">
    <source>
        <dbReference type="SAM" id="MobiDB-lite"/>
    </source>
</evidence>
<dbReference type="HAMAP" id="MF_01396">
    <property type="entry name" value="ATP_synth_c_bact"/>
    <property type="match status" value="1"/>
</dbReference>
<keyword evidence="6 18" id="KW-0813">Transport</keyword>
<evidence type="ECO:0000256" key="2">
    <source>
        <dbReference type="ARBA" id="ARBA00004225"/>
    </source>
</evidence>
<keyword evidence="10 18" id="KW-0375">Hydrogen ion transport</keyword>
<keyword evidence="11" id="KW-0067">ATP-binding</keyword>
<evidence type="ECO:0000256" key="18">
    <source>
        <dbReference type="RuleBase" id="RU004221"/>
    </source>
</evidence>
<dbReference type="CDD" id="cd18182">
    <property type="entry name" value="ATP-synt_Fo_c_ATP5G3"/>
    <property type="match status" value="1"/>
</dbReference>
<feature type="domain" description="V-ATPase proteolipid subunit C-like" evidence="20">
    <location>
        <begin position="27"/>
        <end position="89"/>
    </location>
</feature>
<keyword evidence="9" id="KW-0547">Nucleotide-binding</keyword>
<organism evidence="21 22">
    <name type="scientific">Vicia faba</name>
    <name type="common">Broad bean</name>
    <name type="synonym">Faba vulgaris</name>
    <dbReference type="NCBI Taxonomy" id="3906"/>
    <lineage>
        <taxon>Eukaryota</taxon>
        <taxon>Viridiplantae</taxon>
        <taxon>Streptophyta</taxon>
        <taxon>Embryophyta</taxon>
        <taxon>Tracheophyta</taxon>
        <taxon>Spermatophyta</taxon>
        <taxon>Magnoliopsida</taxon>
        <taxon>eudicotyledons</taxon>
        <taxon>Gunneridae</taxon>
        <taxon>Pentapetalae</taxon>
        <taxon>rosids</taxon>
        <taxon>fabids</taxon>
        <taxon>Fabales</taxon>
        <taxon>Fabaceae</taxon>
        <taxon>Papilionoideae</taxon>
        <taxon>50 kb inversion clade</taxon>
        <taxon>NPAAA clade</taxon>
        <taxon>Hologalegina</taxon>
        <taxon>IRL clade</taxon>
        <taxon>Fabeae</taxon>
        <taxon>Vicia</taxon>
    </lineage>
</organism>
<feature type="region of interest" description="Disordered" evidence="19">
    <location>
        <begin position="152"/>
        <end position="173"/>
    </location>
</feature>
<gene>
    <name evidence="21" type="ORF">VFH_III030560</name>
</gene>
<evidence type="ECO:0000256" key="16">
    <source>
        <dbReference type="ARBA" id="ARBA00023136"/>
    </source>
</evidence>
<dbReference type="FunFam" id="1.20.20.10:FF:000005">
    <property type="entry name" value="ATP synthase subunit 9, mitochondrial"/>
    <property type="match status" value="1"/>
</dbReference>
<dbReference type="PRINTS" id="PR00124">
    <property type="entry name" value="ATPASEC"/>
</dbReference>
<evidence type="ECO:0000313" key="21">
    <source>
        <dbReference type="EMBL" id="CAI8602227.1"/>
    </source>
</evidence>
<evidence type="ECO:0000256" key="7">
    <source>
        <dbReference type="ARBA" id="ARBA00022547"/>
    </source>
</evidence>
<dbReference type="EMBL" id="OX451738">
    <property type="protein sequence ID" value="CAI8602227.1"/>
    <property type="molecule type" value="Genomic_DNA"/>
</dbReference>